<evidence type="ECO:0000313" key="4">
    <source>
        <dbReference type="EMBL" id="NHO67735.1"/>
    </source>
</evidence>
<dbReference type="InterPro" id="IPR018821">
    <property type="entry name" value="DUF294_put_nucleoTrafse_sb-bd"/>
</dbReference>
<comment type="caution">
    <text evidence="4">The sequence shown here is derived from an EMBL/GenBank/DDBJ whole genome shotgun (WGS) entry which is preliminary data.</text>
</comment>
<sequence length="691" mass="77881">MACAGFWNCPDRTLRAVVCVWWCRPRRHFITEKQRRSFRCTKRLLGKIFGANRPSKLVCCTPAFECYQQDGQAVTNAPTLNPELNSIRDFLAECIPFDQLTEAELNRVAAVMEISYHRQGHVFHPQDDGGGLRIMRSGAAELRVDNDQLIDRFGEGVSFNLLGLSQEQPGIRATLIEDSLVYFLPEPEYQKIRQQYRDFDRFFHSQRSRRVRRAARHEPSPSEMMRSVSGLMTKKLLKVSPRDSIQTAAQVMSQGRISSVLVMEGEQLLGIVTDRDLRSRAVAIGVDVSLPIESIMTPNPEAISADDTLFDAILFMTQKGYHHIPVMEQDMVKGIITASDLMLARRDDPVYLVQHIGRQTSVDDLQKMVKPLPDLFVQWVQAGIKSSQVGKILTAVSDAVTSRLIFLAEQELGPAPVPFCWLGFGSQGRGEQLLNADQDNALLIADHLSPADERWFEQLAHRVSDGLNACGYVYCPGKVMATTDEWRQTLRGWKTTVDRWTKSPTADAVMRVSIFFDLRAIHGDASLCRELQAHMLKRASGNTIFLAALAENVLDTPPPLGIFRRFVVERNGEHRDELNLKKRAVIPIVDIVRIHALAHGISEVNTIERLHKLAQTRAMTINDSRNLQDALQVIMQTRIEGQVKHLLAGKPPSNYLNPDELPKLVRKQLRDAFNIVGDAQQAVKLTYRPGL</sequence>
<dbReference type="Pfam" id="PF00571">
    <property type="entry name" value="CBS"/>
    <property type="match status" value="2"/>
</dbReference>
<dbReference type="InterPro" id="IPR018490">
    <property type="entry name" value="cNMP-bd_dom_sf"/>
</dbReference>
<dbReference type="InterPro" id="IPR051462">
    <property type="entry name" value="CBS_domain-containing"/>
</dbReference>
<dbReference type="CDD" id="cd04587">
    <property type="entry name" value="CBS_pair_CAP-ED_NT_Pol-beta-like_DUF294_assoc"/>
    <property type="match status" value="1"/>
</dbReference>
<dbReference type="InterPro" id="IPR005105">
    <property type="entry name" value="GlnD_Uridyltrans_N"/>
</dbReference>
<evidence type="ECO:0000256" key="2">
    <source>
        <dbReference type="PROSITE-ProRule" id="PRU00703"/>
    </source>
</evidence>
<feature type="domain" description="CBS" evidence="3">
    <location>
        <begin position="296"/>
        <end position="352"/>
    </location>
</feature>
<evidence type="ECO:0000256" key="1">
    <source>
        <dbReference type="ARBA" id="ARBA00022737"/>
    </source>
</evidence>
<dbReference type="Pfam" id="PF03445">
    <property type="entry name" value="DUF294"/>
    <property type="match status" value="1"/>
</dbReference>
<dbReference type="SUPFAM" id="SSF54631">
    <property type="entry name" value="CBS-domain pair"/>
    <property type="match status" value="1"/>
</dbReference>
<dbReference type="PROSITE" id="PS51371">
    <property type="entry name" value="CBS"/>
    <property type="match status" value="2"/>
</dbReference>
<dbReference type="SUPFAM" id="SSF51206">
    <property type="entry name" value="cAMP-binding domain-like"/>
    <property type="match status" value="1"/>
</dbReference>
<dbReference type="CDD" id="cd05401">
    <property type="entry name" value="NT_GlnE_GlnD_like"/>
    <property type="match status" value="1"/>
</dbReference>
<dbReference type="CDD" id="cd00038">
    <property type="entry name" value="CAP_ED"/>
    <property type="match status" value="1"/>
</dbReference>
<dbReference type="Gene3D" id="3.10.580.10">
    <property type="entry name" value="CBS-domain"/>
    <property type="match status" value="1"/>
</dbReference>
<evidence type="ECO:0000259" key="3">
    <source>
        <dbReference type="PROSITE" id="PS51371"/>
    </source>
</evidence>
<dbReference type="InterPro" id="IPR014710">
    <property type="entry name" value="RmlC-like_jellyroll"/>
</dbReference>
<proteinExistence type="predicted"/>
<reference evidence="4" key="1">
    <citation type="submission" date="2020-03" db="EMBL/GenBank/DDBJ databases">
        <authorList>
            <person name="Guo F."/>
        </authorList>
    </citation>
    <scope>NUCLEOTIDE SEQUENCE</scope>
    <source>
        <strain evidence="4">JCM 30134</strain>
    </source>
</reference>
<dbReference type="InterPro" id="IPR000644">
    <property type="entry name" value="CBS_dom"/>
</dbReference>
<keyword evidence="2" id="KW-0129">CBS domain</keyword>
<evidence type="ECO:0000313" key="5">
    <source>
        <dbReference type="Proteomes" id="UP000787472"/>
    </source>
</evidence>
<keyword evidence="1" id="KW-0677">Repeat</keyword>
<gene>
    <name evidence="4" type="ORF">G8770_19485</name>
</gene>
<dbReference type="PANTHER" id="PTHR48108:SF34">
    <property type="entry name" value="CBS DOMAIN-CONTAINING PROTEIN YHCV"/>
    <property type="match status" value="1"/>
</dbReference>
<feature type="domain" description="CBS" evidence="3">
    <location>
        <begin position="232"/>
        <end position="288"/>
    </location>
</feature>
<dbReference type="InterPro" id="IPR000595">
    <property type="entry name" value="cNMP-bd_dom"/>
</dbReference>
<dbReference type="AlphaFoldDB" id="A0A9E5MNZ1"/>
<dbReference type="PANTHER" id="PTHR48108">
    <property type="entry name" value="CBS DOMAIN-CONTAINING PROTEIN CBSX2, CHLOROPLASTIC"/>
    <property type="match status" value="1"/>
</dbReference>
<organism evidence="4 5">
    <name type="scientific">Pseudomaricurvus hydrocarbonicus</name>
    <dbReference type="NCBI Taxonomy" id="1470433"/>
    <lineage>
        <taxon>Bacteria</taxon>
        <taxon>Pseudomonadati</taxon>
        <taxon>Pseudomonadota</taxon>
        <taxon>Gammaproteobacteria</taxon>
        <taxon>Cellvibrionales</taxon>
        <taxon>Cellvibrionaceae</taxon>
        <taxon>Pseudomaricurvus</taxon>
    </lineage>
</organism>
<dbReference type="EMBL" id="JAAONZ010000019">
    <property type="protein sequence ID" value="NHO67735.1"/>
    <property type="molecule type" value="Genomic_DNA"/>
</dbReference>
<dbReference type="Pfam" id="PF10335">
    <property type="entry name" value="DUF294_C"/>
    <property type="match status" value="1"/>
</dbReference>
<dbReference type="InterPro" id="IPR046342">
    <property type="entry name" value="CBS_dom_sf"/>
</dbReference>
<dbReference type="Gene3D" id="2.60.120.10">
    <property type="entry name" value="Jelly Rolls"/>
    <property type="match status" value="1"/>
</dbReference>
<name>A0A9E5MNZ1_9GAMM</name>
<accession>A0A9E5MNZ1</accession>
<dbReference type="GO" id="GO:0008773">
    <property type="term" value="F:[protein-PII] uridylyltransferase activity"/>
    <property type="evidence" value="ECO:0007669"/>
    <property type="project" value="InterPro"/>
</dbReference>
<protein>
    <submittedName>
        <fullName evidence="4">Cyclic nucleotide-binding/CBS domain-containing protein</fullName>
    </submittedName>
</protein>
<dbReference type="Proteomes" id="UP000787472">
    <property type="component" value="Unassembled WGS sequence"/>
</dbReference>
<keyword evidence="5" id="KW-1185">Reference proteome</keyword>
<dbReference type="SMART" id="SM00116">
    <property type="entry name" value="CBS"/>
    <property type="match status" value="2"/>
</dbReference>